<dbReference type="InterPro" id="IPR028081">
    <property type="entry name" value="Leu-bd"/>
</dbReference>
<protein>
    <submittedName>
        <fullName evidence="4">Branched chain amino acid ABC transporter substrate-binding protein</fullName>
    </submittedName>
</protein>
<evidence type="ECO:0000259" key="3">
    <source>
        <dbReference type="Pfam" id="PF13458"/>
    </source>
</evidence>
<evidence type="ECO:0000313" key="5">
    <source>
        <dbReference type="Proteomes" id="UP000248039"/>
    </source>
</evidence>
<evidence type="ECO:0000256" key="2">
    <source>
        <dbReference type="ARBA" id="ARBA00022729"/>
    </source>
</evidence>
<evidence type="ECO:0000256" key="1">
    <source>
        <dbReference type="ARBA" id="ARBA00010062"/>
    </source>
</evidence>
<dbReference type="Pfam" id="PF13458">
    <property type="entry name" value="Peripla_BP_6"/>
    <property type="match status" value="1"/>
</dbReference>
<comment type="caution">
    <text evidence="4">The sequence shown here is derived from an EMBL/GenBank/DDBJ whole genome shotgun (WGS) entry which is preliminary data.</text>
</comment>
<comment type="similarity">
    <text evidence="1">Belongs to the leucine-binding protein family.</text>
</comment>
<dbReference type="PANTHER" id="PTHR47151:SF2">
    <property type="entry name" value="AMINO ACID BINDING PROTEIN"/>
    <property type="match status" value="1"/>
</dbReference>
<sequence length="471" mass="48517">MTAVLITEESQQAHTPALVACGALESRPVTAPPDRVKHFGLPQRATWRPADHGPQPSHQKGTLVRHRSLLVLSIALTGALTVTACGSRGGAKSGDTSSAGTVVTIAVDAPLSGQNSATGLGIQGGVQIAVDDANKNHTVPGVTFKVKALDDQAQPATGQQNATTLVADNSVLGVVGPLNSGVAASMQQVFATANLVEISPSNTNPKLTQGPDWGTGKKVRGFKTYFRTATTDALQGAFAAKYATDSGKKKAFVVDDKQTYGAGLAAIFQDSFTKDGGTIAGTDHVSTGDKDFATLVTKIKDSGADLLYYGGQYDESSLLTKQLKAAGANIPLFGGDGMFSDTYISTAGPGSEGDLVTSVGVPIDTLDSAKDFIAKYKASGMKGDYGTYGGYSYDAATAIIKAIGSAVSANGGKLPSDARAKVVDAVQKSDFDGIAGHVSFDEYGDTTNKQLTVYQVKAGKWASVKTGTYNG</sequence>
<dbReference type="OrthoDB" id="9772589at2"/>
<evidence type="ECO:0000313" key="4">
    <source>
        <dbReference type="EMBL" id="PYC87692.1"/>
    </source>
</evidence>
<organism evidence="4 5">
    <name type="scientific">Streptomyces tateyamensis</name>
    <dbReference type="NCBI Taxonomy" id="565073"/>
    <lineage>
        <taxon>Bacteria</taxon>
        <taxon>Bacillati</taxon>
        <taxon>Actinomycetota</taxon>
        <taxon>Actinomycetes</taxon>
        <taxon>Kitasatosporales</taxon>
        <taxon>Streptomycetaceae</taxon>
        <taxon>Streptomyces</taxon>
    </lineage>
</organism>
<feature type="domain" description="Leucine-binding protein" evidence="3">
    <location>
        <begin position="103"/>
        <end position="459"/>
    </location>
</feature>
<proteinExistence type="inferred from homology"/>
<dbReference type="SUPFAM" id="SSF53822">
    <property type="entry name" value="Periplasmic binding protein-like I"/>
    <property type="match status" value="1"/>
</dbReference>
<keyword evidence="5" id="KW-1185">Reference proteome</keyword>
<dbReference type="AlphaFoldDB" id="A0A2V4NPW4"/>
<name>A0A2V4NPW4_9ACTN</name>
<dbReference type="PANTHER" id="PTHR47151">
    <property type="entry name" value="LEU/ILE/VAL-BINDING ABC TRANSPORTER SUBUNIT"/>
    <property type="match status" value="1"/>
</dbReference>
<keyword evidence="2" id="KW-0732">Signal</keyword>
<reference evidence="4 5" key="1">
    <citation type="submission" date="2018-03" db="EMBL/GenBank/DDBJ databases">
        <title>Bioinformatic expansion and discovery of thiopeptide antibiotics.</title>
        <authorList>
            <person name="Schwalen C.J."/>
            <person name="Hudson G.A."/>
            <person name="Mitchell D.A."/>
        </authorList>
    </citation>
    <scope>NUCLEOTIDE SEQUENCE [LARGE SCALE GENOMIC DNA]</scope>
    <source>
        <strain evidence="4 5">ATCC 21389</strain>
    </source>
</reference>
<dbReference type="InterPro" id="IPR028082">
    <property type="entry name" value="Peripla_BP_I"/>
</dbReference>
<dbReference type="Proteomes" id="UP000248039">
    <property type="component" value="Unassembled WGS sequence"/>
</dbReference>
<dbReference type="CDD" id="cd06342">
    <property type="entry name" value="PBP1_ABC_LIVBP-like"/>
    <property type="match status" value="1"/>
</dbReference>
<dbReference type="EMBL" id="PYBW01000011">
    <property type="protein sequence ID" value="PYC87692.1"/>
    <property type="molecule type" value="Genomic_DNA"/>
</dbReference>
<dbReference type="Gene3D" id="3.40.50.2300">
    <property type="match status" value="2"/>
</dbReference>
<gene>
    <name evidence="4" type="ORF">C7C46_02765</name>
</gene>
<accession>A0A2V4NPW4</accession>